<evidence type="ECO:0000313" key="1">
    <source>
        <dbReference type="EMBL" id="CAG8745239.1"/>
    </source>
</evidence>
<evidence type="ECO:0000313" key="2">
    <source>
        <dbReference type="Proteomes" id="UP000789920"/>
    </source>
</evidence>
<feature type="non-terminal residue" evidence="1">
    <location>
        <position position="76"/>
    </location>
</feature>
<gene>
    <name evidence="1" type="ORF">RPERSI_LOCUS13584</name>
</gene>
<proteinExistence type="predicted"/>
<organism evidence="1 2">
    <name type="scientific">Racocetra persica</name>
    <dbReference type="NCBI Taxonomy" id="160502"/>
    <lineage>
        <taxon>Eukaryota</taxon>
        <taxon>Fungi</taxon>
        <taxon>Fungi incertae sedis</taxon>
        <taxon>Mucoromycota</taxon>
        <taxon>Glomeromycotina</taxon>
        <taxon>Glomeromycetes</taxon>
        <taxon>Diversisporales</taxon>
        <taxon>Gigasporaceae</taxon>
        <taxon>Racocetra</taxon>
    </lineage>
</organism>
<dbReference type="Proteomes" id="UP000789920">
    <property type="component" value="Unassembled WGS sequence"/>
</dbReference>
<name>A0ACA9QHX8_9GLOM</name>
<protein>
    <submittedName>
        <fullName evidence="1">20310_t:CDS:1</fullName>
    </submittedName>
</protein>
<dbReference type="EMBL" id="CAJVQC010030329">
    <property type="protein sequence ID" value="CAG8745239.1"/>
    <property type="molecule type" value="Genomic_DNA"/>
</dbReference>
<comment type="caution">
    <text evidence="1">The sequence shown here is derived from an EMBL/GenBank/DDBJ whole genome shotgun (WGS) entry which is preliminary data.</text>
</comment>
<keyword evidence="2" id="KW-1185">Reference proteome</keyword>
<sequence>CGECGYYTIDCSLELLLFRDQQRQNYRRSNNTNRHKDINFVEAEYESKIEEEKIYMAQHQLYSTNRKKQKKNKQKH</sequence>
<reference evidence="1" key="1">
    <citation type="submission" date="2021-06" db="EMBL/GenBank/DDBJ databases">
        <authorList>
            <person name="Kallberg Y."/>
            <person name="Tangrot J."/>
            <person name="Rosling A."/>
        </authorList>
    </citation>
    <scope>NUCLEOTIDE SEQUENCE</scope>
    <source>
        <strain evidence="1">MA461A</strain>
    </source>
</reference>
<accession>A0ACA9QHX8</accession>
<feature type="non-terminal residue" evidence="1">
    <location>
        <position position="1"/>
    </location>
</feature>